<proteinExistence type="predicted"/>
<evidence type="ECO:0000313" key="1">
    <source>
        <dbReference type="EMBL" id="SMN19037.1"/>
    </source>
</evidence>
<keyword evidence="2" id="KW-1185">Reference proteome</keyword>
<dbReference type="EMBL" id="FXLY01000003">
    <property type="protein sequence ID" value="SMN19037.1"/>
    <property type="molecule type" value="Genomic_DNA"/>
</dbReference>
<dbReference type="AlphaFoldDB" id="A0A1X7R033"/>
<reference evidence="1 2" key="1">
    <citation type="submission" date="2017-04" db="EMBL/GenBank/DDBJ databases">
        <authorList>
            <person name="Afonso C.L."/>
            <person name="Miller P.J."/>
            <person name="Scott M.A."/>
            <person name="Spackman E."/>
            <person name="Goraichik I."/>
            <person name="Dimitrov K.M."/>
            <person name="Suarez D.L."/>
            <person name="Swayne D.E."/>
        </authorList>
    </citation>
    <scope>NUCLEOTIDE SEQUENCE [LARGE SCALE GENOMIC DNA]</scope>
</reference>
<accession>A0A1X7R033</accession>
<dbReference type="OrthoDB" id="4070369at2759"/>
<name>A0A1X7R033_9SACH</name>
<gene>
    <name evidence="1" type="ORF">KASA_0P01749G</name>
</gene>
<sequence>MLFWNTLRKQQPASYTCWICLEEEVVTDKSVRFKWIKHSCGCNLEIHKICYLKYLNNMMEKSYIEEIHFDGGMRGPNVTIYDLNRIHLFDVIDTNKRISQESNVLLDIFPKSVRRLISIYLQMIKLPFLLLGPNPFEGILSETFQGNIHTLTNIPSKKCPQCKKNFIPLNTTYLRKSSTILSIYFKIQDVIQHLIPLGLGLSVLTNPSKLLLKLGLYQLRTLFPESILRTILNISSTKALDVYSETFNGIHSISRFNKFLIMGFPCYILSLVKNQSTMFEFSGLLLDDFELMYPFLFMLHLRSYEGAPTSTISLISNCVLISKIMLYLYRGIVKPCYKKSFFNKWLSQNNVTPQAYFREHQQQTNKDLANQSVGITARLIFDYYCSLTTYCDELARASIIWPTISKLFSNVILDKLAPSLNILPVGWLKDISPDEIKMCLNFTSYGLVGSFYFLTSGWLAKQRINEIGKLNELVDRVLEDSEDDTDISL</sequence>
<dbReference type="Proteomes" id="UP000196158">
    <property type="component" value="Unassembled WGS sequence"/>
</dbReference>
<organism evidence="1 2">
    <name type="scientific">Maudiozyma saulgeensis</name>
    <dbReference type="NCBI Taxonomy" id="1789683"/>
    <lineage>
        <taxon>Eukaryota</taxon>
        <taxon>Fungi</taxon>
        <taxon>Dikarya</taxon>
        <taxon>Ascomycota</taxon>
        <taxon>Saccharomycotina</taxon>
        <taxon>Saccharomycetes</taxon>
        <taxon>Saccharomycetales</taxon>
        <taxon>Saccharomycetaceae</taxon>
        <taxon>Maudiozyma</taxon>
    </lineage>
</organism>
<protein>
    <submittedName>
        <fullName evidence="1">Uncharacterized protein</fullName>
    </submittedName>
</protein>
<evidence type="ECO:0000313" key="2">
    <source>
        <dbReference type="Proteomes" id="UP000196158"/>
    </source>
</evidence>